<feature type="region of interest" description="Disordered" evidence="1">
    <location>
        <begin position="26"/>
        <end position="52"/>
    </location>
</feature>
<dbReference type="RefSeq" id="WP_091216061.1">
    <property type="nucleotide sequence ID" value="NZ_FNHE01000003.1"/>
</dbReference>
<dbReference type="InterPro" id="IPR012347">
    <property type="entry name" value="Ferritin-like"/>
</dbReference>
<feature type="chain" id="PRO_5011461421" evidence="2">
    <location>
        <begin position="23"/>
        <end position="211"/>
    </location>
</feature>
<organism evidence="4 5">
    <name type="scientific">Geodermatophilus siccatus</name>
    <dbReference type="NCBI Taxonomy" id="1137991"/>
    <lineage>
        <taxon>Bacteria</taxon>
        <taxon>Bacillati</taxon>
        <taxon>Actinomycetota</taxon>
        <taxon>Actinomycetes</taxon>
        <taxon>Geodermatophilales</taxon>
        <taxon>Geodermatophilaceae</taxon>
        <taxon>Geodermatophilus</taxon>
    </lineage>
</organism>
<reference evidence="5" key="1">
    <citation type="submission" date="2016-10" db="EMBL/GenBank/DDBJ databases">
        <authorList>
            <person name="Varghese N."/>
            <person name="Submissions S."/>
        </authorList>
    </citation>
    <scope>NUCLEOTIDE SEQUENCE [LARGE SCALE GENOMIC DNA]</scope>
    <source>
        <strain evidence="5">DSM 45419</strain>
    </source>
</reference>
<name>A0A1G9QDE2_9ACTN</name>
<accession>A0A1G9QDE2</accession>
<dbReference type="PANTHER" id="PTHR36933:SF1">
    <property type="entry name" value="SLL0788 PROTEIN"/>
    <property type="match status" value="1"/>
</dbReference>
<keyword evidence="5" id="KW-1185">Reference proteome</keyword>
<evidence type="ECO:0000313" key="4">
    <source>
        <dbReference type="EMBL" id="SDM08507.1"/>
    </source>
</evidence>
<dbReference type="AlphaFoldDB" id="A0A1G9QDE2"/>
<dbReference type="Pfam" id="PF03713">
    <property type="entry name" value="DUF305"/>
    <property type="match status" value="1"/>
</dbReference>
<evidence type="ECO:0000256" key="2">
    <source>
        <dbReference type="SAM" id="SignalP"/>
    </source>
</evidence>
<evidence type="ECO:0000256" key="1">
    <source>
        <dbReference type="SAM" id="MobiDB-lite"/>
    </source>
</evidence>
<feature type="compositionally biased region" description="Low complexity" evidence="1">
    <location>
        <begin position="37"/>
        <end position="50"/>
    </location>
</feature>
<dbReference type="PROSITE" id="PS51257">
    <property type="entry name" value="PROKAR_LIPOPROTEIN"/>
    <property type="match status" value="1"/>
</dbReference>
<feature type="signal peptide" evidence="2">
    <location>
        <begin position="1"/>
        <end position="22"/>
    </location>
</feature>
<gene>
    <name evidence="4" type="ORF">SAMN05660642_01599</name>
</gene>
<keyword evidence="2" id="KW-0732">Signal</keyword>
<dbReference type="OrthoDB" id="26872at2"/>
<protein>
    <submittedName>
        <fullName evidence="4">Uncharacterized conserved protein, DUF305 family</fullName>
    </submittedName>
</protein>
<evidence type="ECO:0000313" key="5">
    <source>
        <dbReference type="Proteomes" id="UP000198680"/>
    </source>
</evidence>
<dbReference type="Proteomes" id="UP000198680">
    <property type="component" value="Unassembled WGS sequence"/>
</dbReference>
<sequence>MNRTTRLSGLTGTLLAGTLALAGCSGDPGHEGMSQGSSTSASASASGDAAARYDDDPDVAFAQGMLPHHQQAVEMAQLAADRAADSRVEDLAARIEAAQAPEIQTLSGWLEAWGAEATGSTGTDHGSTDHGDMGGTMSDEDMDALTNASGAEFDRMFLEMMTAHHSGAVRMAETEIADGEDPDAIAMAEDIRDTQNAEIAEMQELLAEFGG</sequence>
<dbReference type="PANTHER" id="PTHR36933">
    <property type="entry name" value="SLL0788 PROTEIN"/>
    <property type="match status" value="1"/>
</dbReference>
<proteinExistence type="predicted"/>
<dbReference type="InterPro" id="IPR005183">
    <property type="entry name" value="DUF305_CopM-like"/>
</dbReference>
<evidence type="ECO:0000259" key="3">
    <source>
        <dbReference type="Pfam" id="PF03713"/>
    </source>
</evidence>
<dbReference type="EMBL" id="FNHE01000003">
    <property type="protein sequence ID" value="SDM08507.1"/>
    <property type="molecule type" value="Genomic_DNA"/>
</dbReference>
<dbReference type="STRING" id="1137991.SAMN05660642_01599"/>
<dbReference type="Gene3D" id="1.20.1260.10">
    <property type="match status" value="1"/>
</dbReference>
<feature type="region of interest" description="Disordered" evidence="1">
    <location>
        <begin position="117"/>
        <end position="136"/>
    </location>
</feature>
<feature type="domain" description="DUF305" evidence="3">
    <location>
        <begin position="58"/>
        <end position="206"/>
    </location>
</feature>